<evidence type="ECO:0000259" key="1">
    <source>
        <dbReference type="Pfam" id="PF01841"/>
    </source>
</evidence>
<accession>A0ABY5PLE6</accession>
<dbReference type="Proteomes" id="UP001058860">
    <property type="component" value="Chromosome"/>
</dbReference>
<gene>
    <name evidence="2" type="ORF">LRS13_06390</name>
</gene>
<reference evidence="3" key="1">
    <citation type="submission" date="2021-11" db="EMBL/GenBank/DDBJ databases">
        <title>Cultivation dependent microbiological survey of springs from the worlds oldest radium mine currently devoted to the extraction of radon-saturated water.</title>
        <authorList>
            <person name="Kapinusova G."/>
            <person name="Smrhova T."/>
            <person name="Strejcek M."/>
            <person name="Suman J."/>
            <person name="Jani K."/>
            <person name="Pajer P."/>
            <person name="Uhlik O."/>
        </authorList>
    </citation>
    <scope>NUCLEOTIDE SEQUENCE [LARGE SCALE GENOMIC DNA]</scope>
    <source>
        <strain evidence="3">J379</strain>
    </source>
</reference>
<dbReference type="PANTHER" id="PTHR33490:SF3">
    <property type="entry name" value="CONSERVED INTEGRAL MEMBRANE PROTEIN"/>
    <property type="match status" value="1"/>
</dbReference>
<dbReference type="Gene3D" id="3.10.620.30">
    <property type="match status" value="1"/>
</dbReference>
<evidence type="ECO:0000313" key="3">
    <source>
        <dbReference type="Proteomes" id="UP001058860"/>
    </source>
</evidence>
<dbReference type="EMBL" id="CP088295">
    <property type="protein sequence ID" value="UUY05152.1"/>
    <property type="molecule type" value="Genomic_DNA"/>
</dbReference>
<dbReference type="SUPFAM" id="SSF54001">
    <property type="entry name" value="Cysteine proteinases"/>
    <property type="match status" value="1"/>
</dbReference>
<dbReference type="Pfam" id="PF01841">
    <property type="entry name" value="Transglut_core"/>
    <property type="match status" value="1"/>
</dbReference>
<proteinExistence type="predicted"/>
<organism evidence="2 3">
    <name type="scientific">Svornostia abyssi</name>
    <dbReference type="NCBI Taxonomy" id="2898438"/>
    <lineage>
        <taxon>Bacteria</taxon>
        <taxon>Bacillati</taxon>
        <taxon>Actinomycetota</taxon>
        <taxon>Thermoleophilia</taxon>
        <taxon>Solirubrobacterales</taxon>
        <taxon>Baekduiaceae</taxon>
        <taxon>Svornostia</taxon>
    </lineage>
</organism>
<feature type="domain" description="Transglutaminase-like" evidence="1">
    <location>
        <begin position="27"/>
        <end position="142"/>
    </location>
</feature>
<name>A0ABY5PLE6_9ACTN</name>
<dbReference type="PANTHER" id="PTHR33490">
    <property type="entry name" value="BLR5614 PROTEIN-RELATED"/>
    <property type="match status" value="1"/>
</dbReference>
<evidence type="ECO:0000313" key="2">
    <source>
        <dbReference type="EMBL" id="UUY05152.1"/>
    </source>
</evidence>
<dbReference type="InterPro" id="IPR038765">
    <property type="entry name" value="Papain-like_cys_pep_sf"/>
</dbReference>
<protein>
    <submittedName>
        <fullName evidence="2">Transglutaminase family protein</fullName>
    </submittedName>
</protein>
<dbReference type="RefSeq" id="WP_353865614.1">
    <property type="nucleotide sequence ID" value="NZ_CP088295.1"/>
</dbReference>
<sequence length="221" mass="24475">MTTTPPTSEDLQETWFLDYHHPSVAAFVATATEGVTDEAERLRRLFEAVRDGVRYDPYSLSQDPRDYRASTVAGAAGAYCVPKAVLFVASCRAVGVPARLGFADVKNHLQSDRLLEVMGTDLFRYHGYAAVWSGSRWVKASPAFNRELCARFGVPALEFDGTEDALLHAFTGDGRRHMEYVTDHGTFADLPLDEILDAYRRAYPAMELTGPEAVGDEVFSE</sequence>
<dbReference type="InterPro" id="IPR002931">
    <property type="entry name" value="Transglutaminase-like"/>
</dbReference>
<keyword evidence="3" id="KW-1185">Reference proteome</keyword>